<dbReference type="Gene3D" id="1.20.910.10">
    <property type="entry name" value="Heme oxygenase-like"/>
    <property type="match status" value="1"/>
</dbReference>
<dbReference type="AlphaFoldDB" id="A0A849K9Y6"/>
<dbReference type="InterPro" id="IPR016084">
    <property type="entry name" value="Haem_Oase-like_multi-hlx"/>
</dbReference>
<organism evidence="1 2">
    <name type="scientific">Ramlibacter montanisoli</name>
    <dbReference type="NCBI Taxonomy" id="2732512"/>
    <lineage>
        <taxon>Bacteria</taxon>
        <taxon>Pseudomonadati</taxon>
        <taxon>Pseudomonadota</taxon>
        <taxon>Betaproteobacteria</taxon>
        <taxon>Burkholderiales</taxon>
        <taxon>Comamonadaceae</taxon>
        <taxon>Ramlibacter</taxon>
    </lineage>
</organism>
<reference evidence="1 2" key="1">
    <citation type="submission" date="2020-05" db="EMBL/GenBank/DDBJ databases">
        <authorList>
            <person name="Khan S.A."/>
            <person name="Jeon C.O."/>
            <person name="Chun B.H."/>
        </authorList>
    </citation>
    <scope>NUCLEOTIDE SEQUENCE [LARGE SCALE GENOMIC DNA]</scope>
    <source>
        <strain evidence="1 2">B156</strain>
    </source>
</reference>
<dbReference type="EMBL" id="JABFCS010000001">
    <property type="protein sequence ID" value="NNU42937.1"/>
    <property type="molecule type" value="Genomic_DNA"/>
</dbReference>
<dbReference type="RefSeq" id="WP_171557588.1">
    <property type="nucleotide sequence ID" value="NZ_JABFCS010000001.1"/>
</dbReference>
<proteinExistence type="predicted"/>
<evidence type="ECO:0000313" key="2">
    <source>
        <dbReference type="Proteomes" id="UP000552954"/>
    </source>
</evidence>
<sequence length="148" mass="16208">MDLRRMQDRAHYARVLGVFDAFLAGWEPEVAAALPARWHPWLAARTRRPFLLQDLRRLGIAPGAAARIPPFAGPASAWGSVYVMEGSALGGQFITRSLAQAGLHPGCGAAYFHGWGMRPGACGARRAPSWRVNSIPKRRSRTRAPPRV</sequence>
<name>A0A849K9Y6_9BURK</name>
<dbReference type="CDD" id="cd19166">
    <property type="entry name" value="HemeO-bac"/>
    <property type="match status" value="1"/>
</dbReference>
<gene>
    <name evidence="1" type="ORF">HK415_06815</name>
</gene>
<keyword evidence="2" id="KW-1185">Reference proteome</keyword>
<reference evidence="1 2" key="2">
    <citation type="submission" date="2020-06" db="EMBL/GenBank/DDBJ databases">
        <title>Ramlibacter rhizophilus sp. nov., isolated from rhizosphere soil of national flower Mugunghwa from South Korea.</title>
        <authorList>
            <person name="Zheng-Fei Y."/>
            <person name="Huan T."/>
        </authorList>
    </citation>
    <scope>NUCLEOTIDE SEQUENCE [LARGE SCALE GENOMIC DNA]</scope>
    <source>
        <strain evidence="1 2">B156</strain>
    </source>
</reference>
<comment type="caution">
    <text evidence="1">The sequence shown here is derived from an EMBL/GenBank/DDBJ whole genome shotgun (WGS) entry which is preliminary data.</text>
</comment>
<dbReference type="SUPFAM" id="SSF48613">
    <property type="entry name" value="Heme oxygenase-like"/>
    <property type="match status" value="1"/>
</dbReference>
<dbReference type="Proteomes" id="UP000552954">
    <property type="component" value="Unassembled WGS sequence"/>
</dbReference>
<accession>A0A849K9Y6</accession>
<protein>
    <submittedName>
        <fullName evidence="1">Biliverdin-producing heme oxygenase</fullName>
    </submittedName>
</protein>
<evidence type="ECO:0000313" key="1">
    <source>
        <dbReference type="EMBL" id="NNU42937.1"/>
    </source>
</evidence>